<dbReference type="InterPro" id="IPR010290">
    <property type="entry name" value="TM_effector"/>
</dbReference>
<organism evidence="9">
    <name type="scientific">freshwater metagenome</name>
    <dbReference type="NCBI Taxonomy" id="449393"/>
    <lineage>
        <taxon>unclassified sequences</taxon>
        <taxon>metagenomes</taxon>
        <taxon>ecological metagenomes</taxon>
    </lineage>
</organism>
<dbReference type="Gene3D" id="1.20.1250.20">
    <property type="entry name" value="MFS general substrate transporter like domains"/>
    <property type="match status" value="1"/>
</dbReference>
<feature type="transmembrane region" description="Helical" evidence="7">
    <location>
        <begin position="210"/>
        <end position="233"/>
    </location>
</feature>
<feature type="domain" description="Major facilitator superfamily (MFS) profile" evidence="8">
    <location>
        <begin position="50"/>
        <end position="439"/>
    </location>
</feature>
<keyword evidence="2" id="KW-0813">Transport</keyword>
<evidence type="ECO:0000256" key="6">
    <source>
        <dbReference type="ARBA" id="ARBA00023136"/>
    </source>
</evidence>
<feature type="transmembrane region" description="Helical" evidence="7">
    <location>
        <begin position="348"/>
        <end position="373"/>
    </location>
</feature>
<feature type="transmembrane region" description="Helical" evidence="7">
    <location>
        <begin position="324"/>
        <end position="342"/>
    </location>
</feature>
<dbReference type="InterPro" id="IPR022324">
    <property type="entry name" value="Bacilysin_exporter_BacE_put"/>
</dbReference>
<keyword evidence="4 7" id="KW-0812">Transmembrane</keyword>
<feature type="transmembrane region" description="Helical" evidence="7">
    <location>
        <begin position="116"/>
        <end position="134"/>
    </location>
</feature>
<dbReference type="SUPFAM" id="SSF103473">
    <property type="entry name" value="MFS general substrate transporter"/>
    <property type="match status" value="1"/>
</dbReference>
<feature type="transmembrane region" description="Helical" evidence="7">
    <location>
        <begin position="84"/>
        <end position="104"/>
    </location>
</feature>
<evidence type="ECO:0000256" key="3">
    <source>
        <dbReference type="ARBA" id="ARBA00022475"/>
    </source>
</evidence>
<feature type="transmembrane region" description="Helical" evidence="7">
    <location>
        <begin position="296"/>
        <end position="317"/>
    </location>
</feature>
<gene>
    <name evidence="9" type="ORF">UFOPK2602_00425</name>
</gene>
<accession>A0A6J6PPS9</accession>
<feature type="transmembrane region" description="Helical" evidence="7">
    <location>
        <begin position="140"/>
        <end position="161"/>
    </location>
</feature>
<keyword evidence="5 7" id="KW-1133">Transmembrane helix</keyword>
<dbReference type="GO" id="GO:0005886">
    <property type="term" value="C:plasma membrane"/>
    <property type="evidence" value="ECO:0007669"/>
    <property type="project" value="UniProtKB-SubCell"/>
</dbReference>
<feature type="transmembrane region" description="Helical" evidence="7">
    <location>
        <begin position="413"/>
        <end position="434"/>
    </location>
</feature>
<feature type="transmembrane region" description="Helical" evidence="7">
    <location>
        <begin position="181"/>
        <end position="204"/>
    </location>
</feature>
<proteinExistence type="predicted"/>
<dbReference type="InterPro" id="IPR020846">
    <property type="entry name" value="MFS_dom"/>
</dbReference>
<sequence>MTAFSVLLAAGSRSAIPSVVSRSCTPGHTTQVAEQGKRLNSLELLRSNKQLRFLFIAQVVSFMGDWFAYVAITGRVQDLTGSNFLVSLLSVLEMLPYFLMSPIAGSVADRFDRRRIVIVTSLAQVIAALGMLLVRSESTVFISFISVSLIAGLAAFVAPAVQAAIPNLARNADETRTATSLFGAMWGVMAAVGSGVGGLFAWAFGRDAAFIANAVSFIAAALAVAMVSLPMQLERKSTGRMRPIADTIEAIRFARKDRVVLALLASKTTAAIGMGVLGIIVVFAREELNSGDAGSGLLLTARGIGAALGPVIGVRLIGTSMSRLLTVCAVSGIVFGAGYTFASTTHLMVFAVIGVMVAHLGAGGEWAISTLGLQLRCPDEVRGRIMAADYAVATLVLALAGLGAGALAEFASVRLALFVFALASTIAAVVYLALTRGLRRALAAEGVTLASPMS</sequence>
<evidence type="ECO:0000256" key="7">
    <source>
        <dbReference type="SAM" id="Phobius"/>
    </source>
</evidence>
<comment type="subcellular location">
    <subcellularLocation>
        <location evidence="1">Cell membrane</location>
        <topology evidence="1">Multi-pass membrane protein</topology>
    </subcellularLocation>
</comment>
<feature type="transmembrane region" description="Helical" evidence="7">
    <location>
        <begin position="259"/>
        <end position="284"/>
    </location>
</feature>
<evidence type="ECO:0000313" key="9">
    <source>
        <dbReference type="EMBL" id="CAB4698094.1"/>
    </source>
</evidence>
<dbReference type="PANTHER" id="PTHR43266:SF2">
    <property type="entry name" value="MAJOR FACILITATOR SUPERFAMILY (MFS) PROFILE DOMAIN-CONTAINING PROTEIN"/>
    <property type="match status" value="1"/>
</dbReference>
<dbReference type="PRINTS" id="PR01988">
    <property type="entry name" value="EXPORTERBACE"/>
</dbReference>
<evidence type="ECO:0000256" key="1">
    <source>
        <dbReference type="ARBA" id="ARBA00004651"/>
    </source>
</evidence>
<dbReference type="EMBL" id="CAEZXX010000017">
    <property type="protein sequence ID" value="CAB4698094.1"/>
    <property type="molecule type" value="Genomic_DNA"/>
</dbReference>
<evidence type="ECO:0000259" key="8">
    <source>
        <dbReference type="PROSITE" id="PS50850"/>
    </source>
</evidence>
<dbReference type="GO" id="GO:0022857">
    <property type="term" value="F:transmembrane transporter activity"/>
    <property type="evidence" value="ECO:0007669"/>
    <property type="project" value="InterPro"/>
</dbReference>
<dbReference type="CDD" id="cd06173">
    <property type="entry name" value="MFS_MefA_like"/>
    <property type="match status" value="1"/>
</dbReference>
<dbReference type="InterPro" id="IPR036259">
    <property type="entry name" value="MFS_trans_sf"/>
</dbReference>
<evidence type="ECO:0000256" key="4">
    <source>
        <dbReference type="ARBA" id="ARBA00022692"/>
    </source>
</evidence>
<evidence type="ECO:0000256" key="2">
    <source>
        <dbReference type="ARBA" id="ARBA00022448"/>
    </source>
</evidence>
<dbReference type="PANTHER" id="PTHR43266">
    <property type="entry name" value="MACROLIDE-EFFLUX PROTEIN"/>
    <property type="match status" value="1"/>
</dbReference>
<reference evidence="9" key="1">
    <citation type="submission" date="2020-05" db="EMBL/GenBank/DDBJ databases">
        <authorList>
            <person name="Chiriac C."/>
            <person name="Salcher M."/>
            <person name="Ghai R."/>
            <person name="Kavagutti S V."/>
        </authorList>
    </citation>
    <scope>NUCLEOTIDE SEQUENCE</scope>
</reference>
<keyword evidence="3" id="KW-1003">Cell membrane</keyword>
<dbReference type="Pfam" id="PF05977">
    <property type="entry name" value="MFS_3"/>
    <property type="match status" value="1"/>
</dbReference>
<keyword evidence="6 7" id="KW-0472">Membrane</keyword>
<dbReference type="AlphaFoldDB" id="A0A6J6PPS9"/>
<name>A0A6J6PPS9_9ZZZZ</name>
<protein>
    <submittedName>
        <fullName evidence="9">Unannotated protein</fullName>
    </submittedName>
</protein>
<dbReference type="PROSITE" id="PS50850">
    <property type="entry name" value="MFS"/>
    <property type="match status" value="1"/>
</dbReference>
<feature type="transmembrane region" description="Helical" evidence="7">
    <location>
        <begin position="53"/>
        <end position="72"/>
    </location>
</feature>
<feature type="transmembrane region" description="Helical" evidence="7">
    <location>
        <begin position="385"/>
        <end position="407"/>
    </location>
</feature>
<evidence type="ECO:0000256" key="5">
    <source>
        <dbReference type="ARBA" id="ARBA00022989"/>
    </source>
</evidence>